<dbReference type="Proteomes" id="UP000694845">
    <property type="component" value="Unplaced"/>
</dbReference>
<feature type="transmembrane region" description="Helical" evidence="9">
    <location>
        <begin position="189"/>
        <end position="214"/>
    </location>
</feature>
<feature type="transmembrane region" description="Helical" evidence="9">
    <location>
        <begin position="100"/>
        <end position="122"/>
    </location>
</feature>
<dbReference type="OrthoDB" id="2105199at2759"/>
<evidence type="ECO:0000256" key="7">
    <source>
        <dbReference type="ARBA" id="ARBA00023170"/>
    </source>
</evidence>
<keyword evidence="5" id="KW-0297">G-protein coupled receptor</keyword>
<organism evidence="11 12">
    <name type="scientific">Acanthaster planci</name>
    <name type="common">Crown-of-thorns starfish</name>
    <dbReference type="NCBI Taxonomy" id="133434"/>
    <lineage>
        <taxon>Eukaryota</taxon>
        <taxon>Metazoa</taxon>
        <taxon>Echinodermata</taxon>
        <taxon>Eleutherozoa</taxon>
        <taxon>Asterozoa</taxon>
        <taxon>Asteroidea</taxon>
        <taxon>Valvatacea</taxon>
        <taxon>Valvatida</taxon>
        <taxon>Acanthasteridae</taxon>
        <taxon>Acanthaster</taxon>
    </lineage>
</organism>
<dbReference type="InterPro" id="IPR017452">
    <property type="entry name" value="GPCR_Rhodpsn_7TM"/>
</dbReference>
<keyword evidence="2" id="KW-1003">Cell membrane</keyword>
<dbReference type="GO" id="GO:0004930">
    <property type="term" value="F:G protein-coupled receptor activity"/>
    <property type="evidence" value="ECO:0007669"/>
    <property type="project" value="UniProtKB-KW"/>
</dbReference>
<proteinExistence type="predicted"/>
<keyword evidence="8" id="KW-0807">Transducer</keyword>
<keyword evidence="11" id="KW-1185">Reference proteome</keyword>
<dbReference type="OMA" id="CALVTMN"/>
<keyword evidence="3 9" id="KW-0812">Transmembrane</keyword>
<evidence type="ECO:0000256" key="2">
    <source>
        <dbReference type="ARBA" id="ARBA00022475"/>
    </source>
</evidence>
<dbReference type="RefSeq" id="XP_022083429.1">
    <property type="nucleotide sequence ID" value="XM_022227737.1"/>
</dbReference>
<evidence type="ECO:0000313" key="11">
    <source>
        <dbReference type="Proteomes" id="UP000694845"/>
    </source>
</evidence>
<dbReference type="Pfam" id="PF00001">
    <property type="entry name" value="7tm_1"/>
    <property type="match status" value="1"/>
</dbReference>
<dbReference type="PROSITE" id="PS50262">
    <property type="entry name" value="G_PROTEIN_RECEP_F1_2"/>
    <property type="match status" value="1"/>
</dbReference>
<dbReference type="PRINTS" id="PR00237">
    <property type="entry name" value="GPCRRHODOPSN"/>
</dbReference>
<evidence type="ECO:0000256" key="1">
    <source>
        <dbReference type="ARBA" id="ARBA00004651"/>
    </source>
</evidence>
<feature type="transmembrane region" description="Helical" evidence="9">
    <location>
        <begin position="143"/>
        <end position="169"/>
    </location>
</feature>
<feature type="transmembrane region" description="Helical" evidence="9">
    <location>
        <begin position="60"/>
        <end position="80"/>
    </location>
</feature>
<evidence type="ECO:0000259" key="10">
    <source>
        <dbReference type="PROSITE" id="PS50262"/>
    </source>
</evidence>
<dbReference type="CDD" id="cd00637">
    <property type="entry name" value="7tm_classA_rhodopsin-like"/>
    <property type="match status" value="1"/>
</dbReference>
<feature type="transmembrane region" description="Helical" evidence="9">
    <location>
        <begin position="252"/>
        <end position="276"/>
    </location>
</feature>
<keyword evidence="6 9" id="KW-0472">Membrane</keyword>
<dbReference type="KEGG" id="aplc:110975333"/>
<comment type="subcellular location">
    <subcellularLocation>
        <location evidence="1">Cell membrane</location>
        <topology evidence="1">Multi-pass membrane protein</topology>
    </subcellularLocation>
</comment>
<dbReference type="GeneID" id="110975333"/>
<dbReference type="SUPFAM" id="SSF81321">
    <property type="entry name" value="Family A G protein-coupled receptor-like"/>
    <property type="match status" value="1"/>
</dbReference>
<evidence type="ECO:0000256" key="8">
    <source>
        <dbReference type="ARBA" id="ARBA00023224"/>
    </source>
</evidence>
<dbReference type="Gene3D" id="1.20.1070.10">
    <property type="entry name" value="Rhodopsin 7-helix transmembrane proteins"/>
    <property type="match status" value="1"/>
</dbReference>
<evidence type="ECO:0000313" key="12">
    <source>
        <dbReference type="RefSeq" id="XP_022083429.1"/>
    </source>
</evidence>
<gene>
    <name evidence="12" type="primary">LOC110975333</name>
</gene>
<keyword evidence="7" id="KW-0675">Receptor</keyword>
<feature type="transmembrane region" description="Helical" evidence="9">
    <location>
        <begin position="282"/>
        <end position="303"/>
    </location>
</feature>
<dbReference type="GO" id="GO:0005886">
    <property type="term" value="C:plasma membrane"/>
    <property type="evidence" value="ECO:0007669"/>
    <property type="project" value="UniProtKB-SubCell"/>
</dbReference>
<dbReference type="SMART" id="SM01381">
    <property type="entry name" value="7TM_GPCR_Srsx"/>
    <property type="match status" value="1"/>
</dbReference>
<evidence type="ECO:0000256" key="4">
    <source>
        <dbReference type="ARBA" id="ARBA00022989"/>
    </source>
</evidence>
<dbReference type="PANTHER" id="PTHR24228:SF72">
    <property type="entry name" value="G-PROTEIN COUPLED RECEPTORS FAMILY 1 PROFILE DOMAIN-CONTAINING PROTEIN"/>
    <property type="match status" value="1"/>
</dbReference>
<reference evidence="12" key="1">
    <citation type="submission" date="2025-08" db="UniProtKB">
        <authorList>
            <consortium name="RefSeq"/>
        </authorList>
    </citation>
    <scope>IDENTIFICATION</scope>
</reference>
<sequence length="338" mass="37345">MDNITTASPTDGDEDVVVYPTYAYRVVYATLIGIISVVGIIGNTFVILGVIVYKKLRTKTNVFVVNLSGADLVNCLNLPWMSVAVLSADGWPLPKGICSFASVALLVSIGSSLYSLGGIALCRCALVTMNPTDYANFLTRRRLACLTVVVWIVPLAVSLMPLTFAPNFLGFNNKYDMCIWDTNHWFSMTYNVILSICCFPLPLSVIVVSYARIWRHVRRHAQRMTRVSARSVSGIVDGNGARKGSVNRRQMAVTINMLIVICIFLICMTPYSMILVLPGGEIVVPAFGVILLSNSCINPLIYATRHPDFKLAFAKVLRCKTRELMSERSRAQNTQSQK</sequence>
<feature type="domain" description="G-protein coupled receptors family 1 profile" evidence="10">
    <location>
        <begin position="42"/>
        <end position="302"/>
    </location>
</feature>
<protein>
    <submittedName>
        <fullName evidence="12">Histamine H2 receptor-like</fullName>
    </submittedName>
</protein>
<evidence type="ECO:0000256" key="6">
    <source>
        <dbReference type="ARBA" id="ARBA00023136"/>
    </source>
</evidence>
<keyword evidence="4 9" id="KW-1133">Transmembrane helix</keyword>
<feature type="transmembrane region" description="Helical" evidence="9">
    <location>
        <begin position="26"/>
        <end position="53"/>
    </location>
</feature>
<dbReference type="AlphaFoldDB" id="A0A8B7XRF8"/>
<accession>A0A8B7XRF8</accession>
<evidence type="ECO:0000256" key="3">
    <source>
        <dbReference type="ARBA" id="ARBA00022692"/>
    </source>
</evidence>
<evidence type="ECO:0000256" key="5">
    <source>
        <dbReference type="ARBA" id="ARBA00023040"/>
    </source>
</evidence>
<dbReference type="InterPro" id="IPR000276">
    <property type="entry name" value="GPCR_Rhodpsn"/>
</dbReference>
<evidence type="ECO:0000256" key="9">
    <source>
        <dbReference type="SAM" id="Phobius"/>
    </source>
</evidence>
<name>A0A8B7XRF8_ACAPL</name>
<dbReference type="PANTHER" id="PTHR24228">
    <property type="entry name" value="B2 BRADYKININ RECEPTOR/ANGIOTENSIN II RECEPTOR"/>
    <property type="match status" value="1"/>
</dbReference>